<dbReference type="InterPro" id="IPR010071">
    <property type="entry name" value="AA_adenyl_dom"/>
</dbReference>
<dbReference type="InterPro" id="IPR045851">
    <property type="entry name" value="AMP-bd_C_sf"/>
</dbReference>
<dbReference type="InterPro" id="IPR025110">
    <property type="entry name" value="AMP-bd_C"/>
</dbReference>
<dbReference type="AlphaFoldDB" id="A0AB39I3N6"/>
<dbReference type="EMBL" id="CP162607">
    <property type="protein sequence ID" value="XDK38013.1"/>
    <property type="molecule type" value="Genomic_DNA"/>
</dbReference>
<keyword evidence="3" id="KW-0597">Phosphoprotein</keyword>
<dbReference type="InterPro" id="IPR036736">
    <property type="entry name" value="ACP-like_sf"/>
</dbReference>
<dbReference type="SUPFAM" id="SSF47336">
    <property type="entry name" value="ACP-like"/>
    <property type="match status" value="1"/>
</dbReference>
<dbReference type="PANTHER" id="PTHR45527:SF1">
    <property type="entry name" value="FATTY ACID SYNTHASE"/>
    <property type="match status" value="1"/>
</dbReference>
<dbReference type="Pfam" id="PF00668">
    <property type="entry name" value="Condensation"/>
    <property type="match status" value="1"/>
</dbReference>
<sequence>MSEINGQQLGAGLALLGEQQQWSAAAQSGASWAALAHVLQVEIRGSLDLPALQAALDDLTVRQQVLTTGLHAVAGFHGLRQFPGIGQPRLTLEIQHEAVAQDVAAQRQVQWLQRPLQLQQEHFVQALLQRLDDSHWRLNLALARGLVDAASVPLLVEQLLHAYEQGASGADEELGQFSQYLEWRGEVVLDEDAGQAAHYWQAHIGSHVPTQPTLPFRRKGASVGAVGKVEAELPAALREDLQQVAAGCEVTLETLLQASWWLLLARLSGRSAFIAGWRHDGRADYEYFEQTLGLFEKTLPLQLTLDPAVPFDQCLAHFSGLLEQHRTWQEYWSNEARAVQPSYGFALRRLLPGAQVKGGQWSASAAEALDPGFELALQVSIDAQGTAQVLSVMFSTAHYASVAMSGLLEQYQVLLRGIAAAPASPVGELPLLGAAERQRLLAFNPAPQPIDPGLTLAQRISEWAARTPEAPALVCDNQTLSYAQLEHRVQQMAAAMNCQGLNAGQRVALVLPRSAEWLVAALAAWRLGAAWLPLDPQWPTARLARLVEQADAALLVGRGLVAMGEVPVLDLDVLNSADQTLTLSEHPTLAADDVAYVLFTSGSTGTPKAVTIEHRALFNYVASASAALDLAQCRRFAFSSSVVADLGHTAVFGALYNGAALHLADEATVQDGRAFARFIEEQAIDCLKIVPSHLAALIDNQAPVLPATLVLGGEAVSPALVERLLSIRSDVRLFNHYGPSEATVGVMIHPLSAHDPDATGVPLTQVLANNQVLVLDGQRKLVASGELGELYIGGEQLARGYLNAAQQQAEAFIEHPLLPGARIYRTGDLARYRPEGGIQLYGRADQQVKLRGFRVELAEIEAELSALEQVNEVAVMLDAYQEPVAFVTARGESGQDWAATLKLQLAERLPAVMVPRQVQVLASMPRLGNGKIDRQALGKLDLSAAQQVYVAPRDGLETVLAQRMAQLLGLERLSVEQDFFAAGGHSLLVIKLVAGIRTLLQCEVHPGVVFDNPSPAALAQVLRLQETAPGQLEKLAQARLRLDAMTPEEKAKLLEKARLLQGQGS</sequence>
<dbReference type="InterPro" id="IPR006162">
    <property type="entry name" value="Ppantetheine_attach_site"/>
</dbReference>
<dbReference type="GO" id="GO:0031177">
    <property type="term" value="F:phosphopantetheine binding"/>
    <property type="evidence" value="ECO:0007669"/>
    <property type="project" value="InterPro"/>
</dbReference>
<dbReference type="GO" id="GO:0043041">
    <property type="term" value="P:amino acid activation for nonribosomal peptide biosynthetic process"/>
    <property type="evidence" value="ECO:0007669"/>
    <property type="project" value="TreeGrafter"/>
</dbReference>
<dbReference type="InterPro" id="IPR020806">
    <property type="entry name" value="PKS_PP-bd"/>
</dbReference>
<name>A0AB39I3N6_9PSED</name>
<dbReference type="Pfam" id="PF00501">
    <property type="entry name" value="AMP-binding"/>
    <property type="match status" value="1"/>
</dbReference>
<dbReference type="InterPro" id="IPR000873">
    <property type="entry name" value="AMP-dep_synth/lig_dom"/>
</dbReference>
<comment type="cofactor">
    <cofactor evidence="1">
        <name>pantetheine 4'-phosphate</name>
        <dbReference type="ChEBI" id="CHEBI:47942"/>
    </cofactor>
</comment>
<dbReference type="SUPFAM" id="SSF52777">
    <property type="entry name" value="CoA-dependent acyltransferases"/>
    <property type="match status" value="2"/>
</dbReference>
<dbReference type="SUPFAM" id="SSF56801">
    <property type="entry name" value="Acetyl-CoA synthetase-like"/>
    <property type="match status" value="1"/>
</dbReference>
<dbReference type="Gene3D" id="3.30.300.30">
    <property type="match status" value="1"/>
</dbReference>
<evidence type="ECO:0000256" key="1">
    <source>
        <dbReference type="ARBA" id="ARBA00001957"/>
    </source>
</evidence>
<dbReference type="Gene3D" id="3.30.559.10">
    <property type="entry name" value="Chloramphenicol acetyltransferase-like domain"/>
    <property type="match status" value="1"/>
</dbReference>
<dbReference type="Gene3D" id="3.40.50.980">
    <property type="match status" value="2"/>
</dbReference>
<evidence type="ECO:0000256" key="2">
    <source>
        <dbReference type="ARBA" id="ARBA00022450"/>
    </source>
</evidence>
<dbReference type="InterPro" id="IPR029058">
    <property type="entry name" value="AB_hydrolase_fold"/>
</dbReference>
<organism evidence="5">
    <name type="scientific">Pseudomonas sp. Hg7Tf</name>
    <dbReference type="NCBI Taxonomy" id="3236988"/>
    <lineage>
        <taxon>Bacteria</taxon>
        <taxon>Pseudomonadati</taxon>
        <taxon>Pseudomonadota</taxon>
        <taxon>Gammaproteobacteria</taxon>
        <taxon>Pseudomonadales</taxon>
        <taxon>Pseudomonadaceae</taxon>
        <taxon>Pseudomonas</taxon>
    </lineage>
</organism>
<dbReference type="RefSeq" id="WP_280040881.1">
    <property type="nucleotide sequence ID" value="NZ_CP162607.1"/>
</dbReference>
<dbReference type="Pfam" id="PF00550">
    <property type="entry name" value="PP-binding"/>
    <property type="match status" value="1"/>
</dbReference>
<dbReference type="InterPro" id="IPR020845">
    <property type="entry name" value="AMP-binding_CS"/>
</dbReference>
<dbReference type="InterPro" id="IPR001242">
    <property type="entry name" value="Condensation_dom"/>
</dbReference>
<evidence type="ECO:0000313" key="5">
    <source>
        <dbReference type="EMBL" id="XDK38013.1"/>
    </source>
</evidence>
<accession>A0AB39I3N6</accession>
<evidence type="ECO:0000256" key="3">
    <source>
        <dbReference type="ARBA" id="ARBA00022553"/>
    </source>
</evidence>
<dbReference type="SMART" id="SM00823">
    <property type="entry name" value="PKS_PP"/>
    <property type="match status" value="1"/>
</dbReference>
<dbReference type="Gene3D" id="2.30.38.10">
    <property type="entry name" value="Luciferase, Domain 3"/>
    <property type="match status" value="1"/>
</dbReference>
<gene>
    <name evidence="5" type="ORF">AB4Y39_04865</name>
</gene>
<dbReference type="Gene3D" id="3.30.559.30">
    <property type="entry name" value="Nonribosomal peptide synthetase, condensation domain"/>
    <property type="match status" value="1"/>
</dbReference>
<dbReference type="CDD" id="cd05930">
    <property type="entry name" value="A_NRPS"/>
    <property type="match status" value="1"/>
</dbReference>
<dbReference type="InterPro" id="IPR009081">
    <property type="entry name" value="PP-bd_ACP"/>
</dbReference>
<keyword evidence="2" id="KW-0596">Phosphopantetheine</keyword>
<dbReference type="Pfam" id="PF13193">
    <property type="entry name" value="AMP-binding_C"/>
    <property type="match status" value="1"/>
</dbReference>
<dbReference type="PROSITE" id="PS00455">
    <property type="entry name" value="AMP_BINDING"/>
    <property type="match status" value="1"/>
</dbReference>
<dbReference type="NCBIfam" id="TIGR01733">
    <property type="entry name" value="AA-adenyl-dom"/>
    <property type="match status" value="1"/>
</dbReference>
<dbReference type="PROSITE" id="PS50075">
    <property type="entry name" value="CARRIER"/>
    <property type="match status" value="1"/>
</dbReference>
<feature type="domain" description="Carrier" evidence="4">
    <location>
        <begin position="951"/>
        <end position="1026"/>
    </location>
</feature>
<dbReference type="InterPro" id="IPR023213">
    <property type="entry name" value="CAT-like_dom_sf"/>
</dbReference>
<protein>
    <submittedName>
        <fullName evidence="5">Amino acid adenylation domain-containing protein</fullName>
    </submittedName>
</protein>
<dbReference type="PANTHER" id="PTHR45527">
    <property type="entry name" value="NONRIBOSOMAL PEPTIDE SYNTHETASE"/>
    <property type="match status" value="1"/>
</dbReference>
<reference evidence="5" key="1">
    <citation type="submission" date="2024-07" db="EMBL/GenBank/DDBJ databases">
        <title>Identification and characteristics of a novel species of coltsfoot's symbiotic bacteria.</title>
        <authorList>
            <person name="Juszczyk A."/>
            <person name="Jasielczuk I."/>
            <person name="Gurgul A."/>
            <person name="Rogala M."/>
            <person name="Kowalczyk A."/>
            <person name="Szmatola T."/>
            <person name="Kosecka-Strojek M."/>
            <person name="Arent Z."/>
            <person name="Latowski D."/>
        </authorList>
    </citation>
    <scope>NUCLEOTIDE SEQUENCE</scope>
    <source>
        <strain evidence="5">Hg7Tf</strain>
    </source>
</reference>
<dbReference type="Gene3D" id="3.40.50.1820">
    <property type="entry name" value="alpha/beta hydrolase"/>
    <property type="match status" value="1"/>
</dbReference>
<evidence type="ECO:0000259" key="4">
    <source>
        <dbReference type="PROSITE" id="PS50075"/>
    </source>
</evidence>
<dbReference type="GO" id="GO:0044550">
    <property type="term" value="P:secondary metabolite biosynthetic process"/>
    <property type="evidence" value="ECO:0007669"/>
    <property type="project" value="TreeGrafter"/>
</dbReference>
<dbReference type="GO" id="GO:0005737">
    <property type="term" value="C:cytoplasm"/>
    <property type="evidence" value="ECO:0007669"/>
    <property type="project" value="TreeGrafter"/>
</dbReference>
<dbReference type="PROSITE" id="PS00012">
    <property type="entry name" value="PHOSPHOPANTETHEINE"/>
    <property type="match status" value="1"/>
</dbReference>
<proteinExistence type="predicted"/>
<dbReference type="GO" id="GO:0003824">
    <property type="term" value="F:catalytic activity"/>
    <property type="evidence" value="ECO:0007669"/>
    <property type="project" value="InterPro"/>
</dbReference>